<organism evidence="2 3">
    <name type="scientific">Venustampulla echinocandica</name>
    <dbReference type="NCBI Taxonomy" id="2656787"/>
    <lineage>
        <taxon>Eukaryota</taxon>
        <taxon>Fungi</taxon>
        <taxon>Dikarya</taxon>
        <taxon>Ascomycota</taxon>
        <taxon>Pezizomycotina</taxon>
        <taxon>Leotiomycetes</taxon>
        <taxon>Helotiales</taxon>
        <taxon>Pleuroascaceae</taxon>
        <taxon>Venustampulla</taxon>
    </lineage>
</organism>
<sequence>MDSMRSLNTSLPRTSPPKQQMGDPPEQLLQAFKAAALSVTTLYKTAATDQSKARADGYQDALDELLTFLDKEDIGLSDGEGWRIRRWATERLDGRDSVSQNPESDDEAPEKADGGSSPVLQRSQSATRLQPNPRTSRAMSPVRAEPTAQPAVPAPDPVDTTPVSTPQQSTFTFRSSHPYPQDADIILSDLDISDNARTQNHDGAPQTANPPGITITLPPRSNPRHGNHSTRSSTRTQNAIGRGAGQKRKINIGEFFDIGNLGHGRDGPGGGGKRGRFT</sequence>
<dbReference type="AlphaFoldDB" id="A0A370TQR4"/>
<keyword evidence="3" id="KW-1185">Reference proteome</keyword>
<gene>
    <name evidence="2" type="ORF">BP5553_05285</name>
</gene>
<dbReference type="EMBL" id="NPIC01000003">
    <property type="protein sequence ID" value="RDL37852.1"/>
    <property type="molecule type" value="Genomic_DNA"/>
</dbReference>
<evidence type="ECO:0000313" key="3">
    <source>
        <dbReference type="Proteomes" id="UP000254866"/>
    </source>
</evidence>
<feature type="region of interest" description="Disordered" evidence="1">
    <location>
        <begin position="1"/>
        <end position="25"/>
    </location>
</feature>
<protein>
    <submittedName>
        <fullName evidence="2">Uncharacterized protein</fullName>
    </submittedName>
</protein>
<reference evidence="2 3" key="1">
    <citation type="journal article" date="2018" name="IMA Fungus">
        <title>IMA Genome-F 9: Draft genome sequence of Annulohypoxylon stygium, Aspergillus mulundensis, Berkeleyomyces basicola (syn. Thielaviopsis basicola), Ceratocystis smalleyi, two Cercospora beticola strains, Coleophoma cylindrospora, Fusarium fracticaudum, Phialophora cf. hyalina, and Morchella septimelata.</title>
        <authorList>
            <person name="Wingfield B.D."/>
            <person name="Bills G.F."/>
            <person name="Dong Y."/>
            <person name="Huang W."/>
            <person name="Nel W.J."/>
            <person name="Swalarsk-Parry B.S."/>
            <person name="Vaghefi N."/>
            <person name="Wilken P.M."/>
            <person name="An Z."/>
            <person name="de Beer Z.W."/>
            <person name="De Vos L."/>
            <person name="Chen L."/>
            <person name="Duong T.A."/>
            <person name="Gao Y."/>
            <person name="Hammerbacher A."/>
            <person name="Kikkert J.R."/>
            <person name="Li Y."/>
            <person name="Li H."/>
            <person name="Li K."/>
            <person name="Li Q."/>
            <person name="Liu X."/>
            <person name="Ma X."/>
            <person name="Naidoo K."/>
            <person name="Pethybridge S.J."/>
            <person name="Sun J."/>
            <person name="Steenkamp E.T."/>
            <person name="van der Nest M.A."/>
            <person name="van Wyk S."/>
            <person name="Wingfield M.J."/>
            <person name="Xiong C."/>
            <person name="Yue Q."/>
            <person name="Zhang X."/>
        </authorList>
    </citation>
    <scope>NUCLEOTIDE SEQUENCE [LARGE SCALE GENOMIC DNA]</scope>
    <source>
        <strain evidence="2 3">BP 5553</strain>
    </source>
</reference>
<comment type="caution">
    <text evidence="2">The sequence shown here is derived from an EMBL/GenBank/DDBJ whole genome shotgun (WGS) entry which is preliminary data.</text>
</comment>
<dbReference type="GeneID" id="43598134"/>
<feature type="compositionally biased region" description="Polar residues" evidence="1">
    <location>
        <begin position="1"/>
        <end position="18"/>
    </location>
</feature>
<dbReference type="PANTHER" id="PTHR38645">
    <property type="entry name" value="CHROMOSOME 9, WHOLE GENOME SHOTGUN SEQUENCE"/>
    <property type="match status" value="1"/>
</dbReference>
<dbReference type="Proteomes" id="UP000254866">
    <property type="component" value="Unassembled WGS sequence"/>
</dbReference>
<dbReference type="PANTHER" id="PTHR38645:SF1">
    <property type="entry name" value="YALI0F12243P"/>
    <property type="match status" value="1"/>
</dbReference>
<feature type="compositionally biased region" description="Polar residues" evidence="1">
    <location>
        <begin position="118"/>
        <end position="138"/>
    </location>
</feature>
<evidence type="ECO:0000313" key="2">
    <source>
        <dbReference type="EMBL" id="RDL37852.1"/>
    </source>
</evidence>
<dbReference type="OrthoDB" id="21418at2759"/>
<proteinExistence type="predicted"/>
<feature type="compositionally biased region" description="Polar residues" evidence="1">
    <location>
        <begin position="229"/>
        <end position="239"/>
    </location>
</feature>
<feature type="compositionally biased region" description="Low complexity" evidence="1">
    <location>
        <begin position="146"/>
        <end position="168"/>
    </location>
</feature>
<accession>A0A370TQR4</accession>
<dbReference type="RefSeq" id="XP_031870508.1">
    <property type="nucleotide sequence ID" value="XM_032013908.1"/>
</dbReference>
<evidence type="ECO:0000256" key="1">
    <source>
        <dbReference type="SAM" id="MobiDB-lite"/>
    </source>
</evidence>
<feature type="region of interest" description="Disordered" evidence="1">
    <location>
        <begin position="93"/>
        <end position="181"/>
    </location>
</feature>
<name>A0A370TQR4_9HELO</name>
<feature type="region of interest" description="Disordered" evidence="1">
    <location>
        <begin position="218"/>
        <end position="278"/>
    </location>
</feature>